<accession>A0A4Q7E908</accession>
<proteinExistence type="predicted"/>
<dbReference type="RefSeq" id="WP_052288465.1">
    <property type="nucleotide sequence ID" value="NZ_QVFV01000002.1"/>
</dbReference>
<dbReference type="SMART" id="SM00388">
    <property type="entry name" value="HisKA"/>
    <property type="match status" value="1"/>
</dbReference>
<dbReference type="SUPFAM" id="SSF55874">
    <property type="entry name" value="ATPase domain of HSP90 chaperone/DNA topoisomerase II/histidine kinase"/>
    <property type="match status" value="1"/>
</dbReference>
<evidence type="ECO:0000256" key="1">
    <source>
        <dbReference type="ARBA" id="ARBA00000085"/>
    </source>
</evidence>
<dbReference type="SUPFAM" id="SSF55781">
    <property type="entry name" value="GAF domain-like"/>
    <property type="match status" value="1"/>
</dbReference>
<dbReference type="Gene3D" id="1.10.287.130">
    <property type="match status" value="1"/>
</dbReference>
<dbReference type="Pfam" id="PF00512">
    <property type="entry name" value="HisKA"/>
    <property type="match status" value="1"/>
</dbReference>
<dbReference type="InterPro" id="IPR036097">
    <property type="entry name" value="HisK_dim/P_sf"/>
</dbReference>
<comment type="catalytic activity">
    <reaction evidence="1">
        <text>ATP + protein L-histidine = ADP + protein N-phospho-L-histidine.</text>
        <dbReference type="EC" id="2.7.13.3"/>
    </reaction>
</comment>
<evidence type="ECO:0000256" key="2">
    <source>
        <dbReference type="ARBA" id="ARBA00012438"/>
    </source>
</evidence>
<evidence type="ECO:0000256" key="3">
    <source>
        <dbReference type="ARBA" id="ARBA00022777"/>
    </source>
</evidence>
<evidence type="ECO:0000259" key="4">
    <source>
        <dbReference type="PROSITE" id="PS50109"/>
    </source>
</evidence>
<gene>
    <name evidence="5" type="ORF">DYY88_13395</name>
</gene>
<keyword evidence="3 5" id="KW-0808">Transferase</keyword>
<dbReference type="EC" id="2.7.13.3" evidence="2"/>
<dbReference type="Proteomes" id="UP000292459">
    <property type="component" value="Unassembled WGS sequence"/>
</dbReference>
<sequence>MKQSISLETETYTAPRQVSPHFSPSLSQASLPSTLAPGTQLADIDFPLFEEATQTAARFLQVPVSFIGLITPETLVLKAAVGLSQLGLMNPLARTRRLSLRDSLIDTVLSTQRSLVLSDISEESPYAESCLVQEYGICSYIGIPLLTADGQCLGLLTVMDTVPHSFATEMIAFVELLARWSVSEYERHHLAIALSQSSPQAATSNSHTATTNDNLLDTVRLTLMSQLTQDMRNPLTTITGMASMLSREIYGTLTPKQREYADIVHTSSKYLLELANEVLELSGLDARMQPLQPTSVDVDMIGQHVERMLLPMLAEKNQELRFTVEPGSRVWTLDRDVVRYLLYHLLFSIIQLAGEGGTLQVHSAERDSSLNISIKMTHPWLGDGLPSLVADLHRKLEQPDQEIDLLTRLLARATGREDFTNSDSADAHDFEPRAEITQSRETLALLLSRHLIERHGGLLCLQGKPDTGYRFMITLPFLKMAATAK</sequence>
<dbReference type="InterPro" id="IPR029016">
    <property type="entry name" value="GAF-like_dom_sf"/>
</dbReference>
<comment type="caution">
    <text evidence="5">The sequence shown here is derived from an EMBL/GenBank/DDBJ whole genome shotgun (WGS) entry which is preliminary data.</text>
</comment>
<dbReference type="AlphaFoldDB" id="A0A4Q7E908"/>
<keyword evidence="6" id="KW-1185">Reference proteome</keyword>
<dbReference type="EMBL" id="QVFV01000002">
    <property type="protein sequence ID" value="RZM79690.1"/>
    <property type="molecule type" value="Genomic_DNA"/>
</dbReference>
<dbReference type="GO" id="GO:0000155">
    <property type="term" value="F:phosphorelay sensor kinase activity"/>
    <property type="evidence" value="ECO:0007669"/>
    <property type="project" value="InterPro"/>
</dbReference>
<name>A0A4Q7E908_9CYAN</name>
<protein>
    <recommendedName>
        <fullName evidence="2">histidine kinase</fullName>
        <ecNumber evidence="2">2.7.13.3</ecNumber>
    </recommendedName>
</protein>
<dbReference type="InterPro" id="IPR003661">
    <property type="entry name" value="HisK_dim/P_dom"/>
</dbReference>
<reference evidence="5 6" key="1">
    <citation type="submission" date="2018-11" db="EMBL/GenBank/DDBJ databases">
        <title>Whole genome sequencing of an environmental sample.</title>
        <authorList>
            <person name="Sarangi A.N."/>
            <person name="Singh D."/>
            <person name="Tripathy S."/>
        </authorList>
    </citation>
    <scope>NUCLEOTIDE SEQUENCE [LARGE SCALE GENOMIC DNA]</scope>
    <source>
        <strain evidence="5 6">Lakshadweep</strain>
    </source>
</reference>
<dbReference type="SMART" id="SM00065">
    <property type="entry name" value="GAF"/>
    <property type="match status" value="1"/>
</dbReference>
<dbReference type="OrthoDB" id="475234at2"/>
<evidence type="ECO:0000313" key="5">
    <source>
        <dbReference type="EMBL" id="RZM79690.1"/>
    </source>
</evidence>
<evidence type="ECO:0000313" key="6">
    <source>
        <dbReference type="Proteomes" id="UP000292459"/>
    </source>
</evidence>
<feature type="domain" description="Histidine kinase" evidence="4">
    <location>
        <begin position="226"/>
        <end position="479"/>
    </location>
</feature>
<dbReference type="PANTHER" id="PTHR43102">
    <property type="entry name" value="SLR1143 PROTEIN"/>
    <property type="match status" value="1"/>
</dbReference>
<dbReference type="InterPro" id="IPR003018">
    <property type="entry name" value="GAF"/>
</dbReference>
<dbReference type="Gene3D" id="3.30.450.40">
    <property type="match status" value="1"/>
</dbReference>
<dbReference type="Pfam" id="PF01590">
    <property type="entry name" value="GAF"/>
    <property type="match status" value="1"/>
</dbReference>
<dbReference type="SUPFAM" id="SSF47384">
    <property type="entry name" value="Homodimeric domain of signal transducing histidine kinase"/>
    <property type="match status" value="1"/>
</dbReference>
<dbReference type="PROSITE" id="PS50109">
    <property type="entry name" value="HIS_KIN"/>
    <property type="match status" value="1"/>
</dbReference>
<dbReference type="Gene3D" id="3.30.565.10">
    <property type="entry name" value="Histidine kinase-like ATPase, C-terminal domain"/>
    <property type="match status" value="1"/>
</dbReference>
<dbReference type="InterPro" id="IPR005467">
    <property type="entry name" value="His_kinase_dom"/>
</dbReference>
<dbReference type="CDD" id="cd00082">
    <property type="entry name" value="HisKA"/>
    <property type="match status" value="1"/>
</dbReference>
<dbReference type="InterPro" id="IPR036890">
    <property type="entry name" value="HATPase_C_sf"/>
</dbReference>
<organism evidence="5 6">
    <name type="scientific">Leptolyngbya iicbica LK</name>
    <dbReference type="NCBI Taxonomy" id="2294035"/>
    <lineage>
        <taxon>Bacteria</taxon>
        <taxon>Bacillati</taxon>
        <taxon>Cyanobacteriota</taxon>
        <taxon>Cyanophyceae</taxon>
        <taxon>Leptolyngbyales</taxon>
        <taxon>Leptolyngbyaceae</taxon>
        <taxon>Leptolyngbya group</taxon>
        <taxon>Leptolyngbya</taxon>
        <taxon>Leptolyngbya iicbica</taxon>
    </lineage>
</organism>
<dbReference type="PANTHER" id="PTHR43102:SF2">
    <property type="entry name" value="GAF DOMAIN-CONTAINING PROTEIN"/>
    <property type="match status" value="1"/>
</dbReference>
<keyword evidence="3 5" id="KW-0418">Kinase</keyword>